<proteinExistence type="predicted"/>
<accession>A0A9W8TP27</accession>
<keyword evidence="4" id="KW-1185">Reference proteome</keyword>
<comment type="caution">
    <text evidence="3">The sequence shown here is derived from an EMBL/GenBank/DDBJ whole genome shotgun (WGS) entry which is preliminary data.</text>
</comment>
<evidence type="ECO:0000259" key="2">
    <source>
        <dbReference type="Pfam" id="PF06985"/>
    </source>
</evidence>
<sequence length="681" mass="77488">MAEFEFQYEKIDNIPGGDHIRVLSLAASENYNDPIHVNLWVVKLTDAPSYEALSYCWGDAADKRPISCDGKPFLVTKNLESALRRLRQPHVDNILWIDAICINQNDLAERSYQVTLMHHIYRGADRVLVWLGTYSDTQGDAIHCVFPMCRKMMEFYSDLILEDPEYLFSTEFNRRPIADRRVILKQKLKETRRRKAMSEGTLLETTDPGKEKNEDEGEEEVLYPTRREVTAALEITNRPWFTRCWVLQEVALASEVVILCGSSSIGWDKFFSGFYLIVTLNDGAMMVRGSTEFSKSNLTLLSTSRNQLKPDEDTSQGQSVELLWLLWQVRHLEVTDPRDKVYSLLGMIDPELARSAALRPDYTLSVEECYRRAAIAVLSHSKNLDLLITDHNIESSLNLPSWVPDWGCQKSQAPLLFCREDDREDLTRPGYNRFRASASKVWNVAGRVEGNVLKLSGYVIDVITELEDVLTVPQLEQADHVGEIRSVDAFANYWDKQVVSIGSYLHELVKWEKLAFSRKNSRYPSGEDAETVLAMTLSAGGVDGHEVALASFREWRKVLRGPKAVNPLGRFGSDSRIYRSVVTLAAWTDALRYRESKVYADAIEISLNRRLARTDKGYLALVPRQSAVGDRISLFEGGRMPFVIRRLPHSNGYKLIGPSYVHGIMHGEAWNSTLVREIAIH</sequence>
<protein>
    <recommendedName>
        <fullName evidence="2">Heterokaryon incompatibility domain-containing protein</fullName>
    </recommendedName>
</protein>
<evidence type="ECO:0000313" key="3">
    <source>
        <dbReference type="EMBL" id="KAJ3576439.1"/>
    </source>
</evidence>
<dbReference type="PANTHER" id="PTHR24148">
    <property type="entry name" value="ANKYRIN REPEAT DOMAIN-CONTAINING PROTEIN 39 HOMOLOG-RELATED"/>
    <property type="match status" value="1"/>
</dbReference>
<dbReference type="Pfam" id="PF26639">
    <property type="entry name" value="Het-6_barrel"/>
    <property type="match status" value="1"/>
</dbReference>
<evidence type="ECO:0000313" key="4">
    <source>
        <dbReference type="Proteomes" id="UP001148614"/>
    </source>
</evidence>
<evidence type="ECO:0000256" key="1">
    <source>
        <dbReference type="SAM" id="MobiDB-lite"/>
    </source>
</evidence>
<name>A0A9W8TP27_9PEZI</name>
<feature type="region of interest" description="Disordered" evidence="1">
    <location>
        <begin position="194"/>
        <end position="221"/>
    </location>
</feature>
<dbReference type="Proteomes" id="UP001148614">
    <property type="component" value="Unassembled WGS sequence"/>
</dbReference>
<dbReference type="Pfam" id="PF06985">
    <property type="entry name" value="HET"/>
    <property type="match status" value="1"/>
</dbReference>
<dbReference type="EMBL" id="JANPWZ010000477">
    <property type="protein sequence ID" value="KAJ3576439.1"/>
    <property type="molecule type" value="Genomic_DNA"/>
</dbReference>
<reference evidence="3" key="1">
    <citation type="submission" date="2022-07" db="EMBL/GenBank/DDBJ databases">
        <title>Genome Sequence of Xylaria arbuscula.</title>
        <authorList>
            <person name="Buettner E."/>
        </authorList>
    </citation>
    <scope>NUCLEOTIDE SEQUENCE</scope>
    <source>
        <strain evidence="3">VT107</strain>
    </source>
</reference>
<feature type="domain" description="Heterokaryon incompatibility" evidence="2">
    <location>
        <begin position="50"/>
        <end position="249"/>
    </location>
</feature>
<dbReference type="AlphaFoldDB" id="A0A9W8TP27"/>
<dbReference type="InterPro" id="IPR010730">
    <property type="entry name" value="HET"/>
</dbReference>
<organism evidence="3 4">
    <name type="scientific">Xylaria arbuscula</name>
    <dbReference type="NCBI Taxonomy" id="114810"/>
    <lineage>
        <taxon>Eukaryota</taxon>
        <taxon>Fungi</taxon>
        <taxon>Dikarya</taxon>
        <taxon>Ascomycota</taxon>
        <taxon>Pezizomycotina</taxon>
        <taxon>Sordariomycetes</taxon>
        <taxon>Xylariomycetidae</taxon>
        <taxon>Xylariales</taxon>
        <taxon>Xylariaceae</taxon>
        <taxon>Xylaria</taxon>
    </lineage>
</organism>
<dbReference type="PANTHER" id="PTHR24148:SF64">
    <property type="entry name" value="HETEROKARYON INCOMPATIBILITY DOMAIN-CONTAINING PROTEIN"/>
    <property type="match status" value="1"/>
</dbReference>
<dbReference type="InterPro" id="IPR052895">
    <property type="entry name" value="HetReg/Transcr_Mod"/>
</dbReference>
<gene>
    <name evidence="3" type="ORF">NPX13_g3706</name>
</gene>
<dbReference type="VEuPathDB" id="FungiDB:F4678DRAFT_442455"/>